<comment type="caution">
    <text evidence="2">The sequence shown here is derived from an EMBL/GenBank/DDBJ whole genome shotgun (WGS) entry which is preliminary data.</text>
</comment>
<accession>A0ABR9BJF6</accession>
<protein>
    <submittedName>
        <fullName evidence="2">Trypsin-like peptidase domain-containing protein</fullName>
    </submittedName>
</protein>
<feature type="compositionally biased region" description="Polar residues" evidence="1">
    <location>
        <begin position="318"/>
        <end position="327"/>
    </location>
</feature>
<dbReference type="Proteomes" id="UP000649768">
    <property type="component" value="Unassembled WGS sequence"/>
</dbReference>
<name>A0ABR9BJF6_9GAMM</name>
<gene>
    <name evidence="2" type="ORF">IFO68_08325</name>
</gene>
<keyword evidence="3" id="KW-1185">Reference proteome</keyword>
<feature type="compositionally biased region" description="Polar residues" evidence="1">
    <location>
        <begin position="247"/>
        <end position="256"/>
    </location>
</feature>
<dbReference type="InterPro" id="IPR009003">
    <property type="entry name" value="Peptidase_S1_PA"/>
</dbReference>
<feature type="region of interest" description="Disordered" evidence="1">
    <location>
        <begin position="276"/>
        <end position="327"/>
    </location>
</feature>
<feature type="region of interest" description="Disordered" evidence="1">
    <location>
        <begin position="237"/>
        <end position="260"/>
    </location>
</feature>
<organism evidence="2 3">
    <name type="scientific">Photobacterium arenosum</name>
    <dbReference type="NCBI Taxonomy" id="2774143"/>
    <lineage>
        <taxon>Bacteria</taxon>
        <taxon>Pseudomonadati</taxon>
        <taxon>Pseudomonadota</taxon>
        <taxon>Gammaproteobacteria</taxon>
        <taxon>Vibrionales</taxon>
        <taxon>Vibrionaceae</taxon>
        <taxon>Photobacterium</taxon>
    </lineage>
</organism>
<dbReference type="RefSeq" id="WP_192015474.1">
    <property type="nucleotide sequence ID" value="NZ_JACYTP010000004.1"/>
</dbReference>
<evidence type="ECO:0000313" key="3">
    <source>
        <dbReference type="Proteomes" id="UP000649768"/>
    </source>
</evidence>
<dbReference type="Pfam" id="PF13365">
    <property type="entry name" value="Trypsin_2"/>
    <property type="match status" value="1"/>
</dbReference>
<evidence type="ECO:0000313" key="2">
    <source>
        <dbReference type="EMBL" id="MBD8512695.1"/>
    </source>
</evidence>
<dbReference type="SUPFAM" id="SSF50494">
    <property type="entry name" value="Trypsin-like serine proteases"/>
    <property type="match status" value="1"/>
</dbReference>
<dbReference type="PROSITE" id="PS51257">
    <property type="entry name" value="PROKAR_LIPOPROTEIN"/>
    <property type="match status" value="1"/>
</dbReference>
<evidence type="ECO:0000256" key="1">
    <source>
        <dbReference type="SAM" id="MobiDB-lite"/>
    </source>
</evidence>
<sequence length="327" mass="35079">MNICARFCHRYLWPQLPVRPAILAGLILSGCVMTNGDVFDAPKNMANQQVIIGVPILLGGFGSAVPVTPNLQVTAKHVARYSWNRDVIYHPLCDLALIRTDSAQVPTWGLIFPDQPVVHQGHSLLGNSIEGKGKYLQDVIDTNNNCLYSLSDAPVMSGMSGGPVFNEAGEIVGITVAIVDNPEDLANLRPAARYSQFVPATLIFDWLQELGIRPVSASPALASAQVSPYVNRLNRSTDVPDSLGLPDNQNHSSNGLTPLVAPHNAAAASPLTSYATPVSGSFPPPDENSNDVALQHSAATIYQEEKPDTSRSPAEVIQNLSNDPTFR</sequence>
<proteinExistence type="predicted"/>
<dbReference type="EMBL" id="JACYTP010000004">
    <property type="protein sequence ID" value="MBD8512695.1"/>
    <property type="molecule type" value="Genomic_DNA"/>
</dbReference>
<reference evidence="2 3" key="1">
    <citation type="submission" date="2020-09" db="EMBL/GenBank/DDBJ databases">
        <title>Photobacterium sp. CAU 1568 isolated from sand of Sido Beach.</title>
        <authorList>
            <person name="Kim W."/>
        </authorList>
    </citation>
    <scope>NUCLEOTIDE SEQUENCE [LARGE SCALE GENOMIC DNA]</scope>
    <source>
        <strain evidence="2 3">CAU 1568</strain>
    </source>
</reference>
<dbReference type="Gene3D" id="2.40.10.120">
    <property type="match status" value="1"/>
</dbReference>